<protein>
    <recommendedName>
        <fullName evidence="6">Disease resistance RPP13-like protein 4</fullName>
    </recommendedName>
</protein>
<dbReference type="PANTHER" id="PTHR23155">
    <property type="entry name" value="DISEASE RESISTANCE PROTEIN RP"/>
    <property type="match status" value="1"/>
</dbReference>
<dbReference type="Gene3D" id="3.80.10.10">
    <property type="entry name" value="Ribonuclease Inhibitor"/>
    <property type="match status" value="1"/>
</dbReference>
<dbReference type="EMBL" id="JAWXYG010000016">
    <property type="protein sequence ID" value="KAK4253302.1"/>
    <property type="molecule type" value="Genomic_DNA"/>
</dbReference>
<dbReference type="GO" id="GO:0098542">
    <property type="term" value="P:defense response to other organism"/>
    <property type="evidence" value="ECO:0007669"/>
    <property type="project" value="TreeGrafter"/>
</dbReference>
<dbReference type="SUPFAM" id="SSF52058">
    <property type="entry name" value="L domain-like"/>
    <property type="match status" value="1"/>
</dbReference>
<feature type="domain" description="Disease resistance protein winged helix" evidence="2">
    <location>
        <begin position="145"/>
        <end position="203"/>
    </location>
</feature>
<reference evidence="4" key="1">
    <citation type="submission" date="2023-10" db="EMBL/GenBank/DDBJ databases">
        <title>Chromosome-level genome of the transformable northern wattle, Acacia crassicarpa.</title>
        <authorList>
            <person name="Massaro I."/>
            <person name="Sinha N.R."/>
            <person name="Poethig S."/>
            <person name="Leichty A.R."/>
        </authorList>
    </citation>
    <scope>NUCLEOTIDE SEQUENCE</scope>
    <source>
        <strain evidence="4">Acra3RX</strain>
        <tissue evidence="4">Leaf</tissue>
    </source>
</reference>
<dbReference type="PANTHER" id="PTHR23155:SF1076">
    <property type="entry name" value="LEUCINE-RICH REPEAT (LRR) FAMILY PROTEIN-RELATED"/>
    <property type="match status" value="1"/>
</dbReference>
<proteinExistence type="predicted"/>
<keyword evidence="1" id="KW-0677">Repeat</keyword>
<sequence length="571" mass="66375">MSISTNSTTTDDVKTLLNRLKKTFEETYEDVSSAKDVKKRIDHLMTQFPLSQQWEQKLRDQFSQLDPRSPFRTIRGKLDEIKNQIHLLAAESDQKVFQALSVENPDITLEPDEDSSVKCLRLNYDFFVRPDRLNHDPIICLYLAIFPKNSVLRKRLLIYWWIGEGFVKDEEEGEKVFQELLDLELLIPDPTHKCPRVSKCRISSWFRYILLSDAKKAKLLHFDEKDGKWIPRFNPEYYRNTCLIAGHTNLASVEEDKRGTLRTIFNVNERYLDFQPHWFAELKRLVVLQLGRWQASPTHHIEVQGKSFLTGLKTQIHLKYLSLRGISRITSLPDSISELVSLQILDLKACHNLETLPAAIASLRKLTHLDVSECYLLDRMPKGLHKLTSLQVLKGFIIGSSLKTPIRIGHLQKSLKRLSIHIGSEASIQKEKFDRLKDLKELKCLKISWGKVVKDKDYSLSFPEGLQKLDLEGIPHETMPEWLKPSNLGKLETLYIKGGKLKRLTDQGEEWNVKYLVLKYTNIQPIDVEILRRMFPLLQYATWPKQGEKESAPHEWINEDGTVEFQIIPQK</sequence>
<evidence type="ECO:0000256" key="1">
    <source>
        <dbReference type="ARBA" id="ARBA00022737"/>
    </source>
</evidence>
<dbReference type="InterPro" id="IPR044974">
    <property type="entry name" value="Disease_R_plants"/>
</dbReference>
<dbReference type="InterPro" id="IPR032675">
    <property type="entry name" value="LRR_dom_sf"/>
</dbReference>
<dbReference type="InterPro" id="IPR055414">
    <property type="entry name" value="LRR_R13L4/SHOC2-like"/>
</dbReference>
<keyword evidence="5" id="KW-1185">Reference proteome</keyword>
<evidence type="ECO:0000313" key="5">
    <source>
        <dbReference type="Proteomes" id="UP001293593"/>
    </source>
</evidence>
<evidence type="ECO:0008006" key="6">
    <source>
        <dbReference type="Google" id="ProtNLM"/>
    </source>
</evidence>
<dbReference type="Pfam" id="PF23559">
    <property type="entry name" value="WHD_DRP"/>
    <property type="match status" value="1"/>
</dbReference>
<name>A0AAE1IM31_9FABA</name>
<dbReference type="Proteomes" id="UP001293593">
    <property type="component" value="Unassembled WGS sequence"/>
</dbReference>
<dbReference type="InterPro" id="IPR058922">
    <property type="entry name" value="WHD_DRP"/>
</dbReference>
<evidence type="ECO:0000259" key="2">
    <source>
        <dbReference type="Pfam" id="PF23559"/>
    </source>
</evidence>
<accession>A0AAE1IM31</accession>
<comment type="caution">
    <text evidence="4">The sequence shown here is derived from an EMBL/GenBank/DDBJ whole genome shotgun (WGS) entry which is preliminary data.</text>
</comment>
<evidence type="ECO:0000313" key="4">
    <source>
        <dbReference type="EMBL" id="KAK4253302.1"/>
    </source>
</evidence>
<organism evidence="4 5">
    <name type="scientific">Acacia crassicarpa</name>
    <name type="common">northern wattle</name>
    <dbReference type="NCBI Taxonomy" id="499986"/>
    <lineage>
        <taxon>Eukaryota</taxon>
        <taxon>Viridiplantae</taxon>
        <taxon>Streptophyta</taxon>
        <taxon>Embryophyta</taxon>
        <taxon>Tracheophyta</taxon>
        <taxon>Spermatophyta</taxon>
        <taxon>Magnoliopsida</taxon>
        <taxon>eudicotyledons</taxon>
        <taxon>Gunneridae</taxon>
        <taxon>Pentapetalae</taxon>
        <taxon>rosids</taxon>
        <taxon>fabids</taxon>
        <taxon>Fabales</taxon>
        <taxon>Fabaceae</taxon>
        <taxon>Caesalpinioideae</taxon>
        <taxon>mimosoid clade</taxon>
        <taxon>Acacieae</taxon>
        <taxon>Acacia</taxon>
    </lineage>
</organism>
<dbReference type="AlphaFoldDB" id="A0AAE1IM31"/>
<gene>
    <name evidence="4" type="ORF">QN277_010625</name>
</gene>
<feature type="domain" description="Disease resistance R13L4/SHOC-2-like LRR" evidence="3">
    <location>
        <begin position="285"/>
        <end position="498"/>
    </location>
</feature>
<dbReference type="Pfam" id="PF23598">
    <property type="entry name" value="LRR_14"/>
    <property type="match status" value="1"/>
</dbReference>
<evidence type="ECO:0000259" key="3">
    <source>
        <dbReference type="Pfam" id="PF23598"/>
    </source>
</evidence>